<protein>
    <submittedName>
        <fullName evidence="1">Uncharacterized protein</fullName>
    </submittedName>
</protein>
<keyword evidence="2" id="KW-1185">Reference proteome</keyword>
<dbReference type="RefSeq" id="WP_307374801.1">
    <property type="nucleotide sequence ID" value="NZ_JAUSUW010000010.1"/>
</dbReference>
<proteinExistence type="predicted"/>
<name>A0ABU0GAL2_9HYPH</name>
<comment type="caution">
    <text evidence="1">The sequence shown here is derived from an EMBL/GenBank/DDBJ whole genome shotgun (WGS) entry which is preliminary data.</text>
</comment>
<dbReference type="Proteomes" id="UP001238496">
    <property type="component" value="Unassembled WGS sequence"/>
</dbReference>
<accession>A0ABU0GAL2</accession>
<organism evidence="1 2">
    <name type="scientific">Peteryoungia aggregata LMG 23059</name>
    <dbReference type="NCBI Taxonomy" id="1368425"/>
    <lineage>
        <taxon>Bacteria</taxon>
        <taxon>Pseudomonadati</taxon>
        <taxon>Pseudomonadota</taxon>
        <taxon>Alphaproteobacteria</taxon>
        <taxon>Hyphomicrobiales</taxon>
        <taxon>Rhizobiaceae</taxon>
        <taxon>Peteryoungia</taxon>
    </lineage>
</organism>
<dbReference type="EMBL" id="JAUSUW010000010">
    <property type="protein sequence ID" value="MDQ0422338.1"/>
    <property type="molecule type" value="Genomic_DNA"/>
</dbReference>
<evidence type="ECO:0000313" key="1">
    <source>
        <dbReference type="EMBL" id="MDQ0422338.1"/>
    </source>
</evidence>
<reference evidence="1 2" key="1">
    <citation type="submission" date="2023-07" db="EMBL/GenBank/DDBJ databases">
        <title>Genomic Encyclopedia of Type Strains, Phase IV (KMG-IV): sequencing the most valuable type-strain genomes for metagenomic binning, comparative biology and taxonomic classification.</title>
        <authorList>
            <person name="Goeker M."/>
        </authorList>
    </citation>
    <scope>NUCLEOTIDE SEQUENCE [LARGE SCALE GENOMIC DNA]</scope>
    <source>
        <strain evidence="1 2">DSM 1111</strain>
    </source>
</reference>
<gene>
    <name evidence="1" type="ORF">J2045_003386</name>
</gene>
<evidence type="ECO:0000313" key="2">
    <source>
        <dbReference type="Proteomes" id="UP001238496"/>
    </source>
</evidence>
<sequence length="76" mass="8426">MSMPRIKRSPMERDVLLILTAETNKLIIAYHVPSRAFGFTAGKEFHQVEKAEVALPEEVVAKCLAYSIAGILAEQP</sequence>